<gene>
    <name evidence="3" type="ORF">BGAL_0166g00030</name>
</gene>
<feature type="compositionally biased region" description="Polar residues" evidence="2">
    <location>
        <begin position="113"/>
        <end position="130"/>
    </location>
</feature>
<feature type="compositionally biased region" description="Pro residues" evidence="2">
    <location>
        <begin position="487"/>
        <end position="499"/>
    </location>
</feature>
<name>A0A4S8QZM6_9HELO</name>
<dbReference type="Proteomes" id="UP000308671">
    <property type="component" value="Unassembled WGS sequence"/>
</dbReference>
<comment type="caution">
    <text evidence="3">The sequence shown here is derived from an EMBL/GenBank/DDBJ whole genome shotgun (WGS) entry which is preliminary data.</text>
</comment>
<dbReference type="OrthoDB" id="3542911at2759"/>
<proteinExistence type="predicted"/>
<feature type="compositionally biased region" description="Low complexity" evidence="2">
    <location>
        <begin position="367"/>
        <end position="379"/>
    </location>
</feature>
<keyword evidence="4" id="KW-1185">Reference proteome</keyword>
<keyword evidence="1" id="KW-0175">Coiled coil</keyword>
<feature type="compositionally biased region" description="Basic and acidic residues" evidence="2">
    <location>
        <begin position="50"/>
        <end position="63"/>
    </location>
</feature>
<evidence type="ECO:0000313" key="4">
    <source>
        <dbReference type="Proteomes" id="UP000308671"/>
    </source>
</evidence>
<feature type="compositionally biased region" description="Basic and acidic residues" evidence="2">
    <location>
        <begin position="450"/>
        <end position="460"/>
    </location>
</feature>
<protein>
    <submittedName>
        <fullName evidence="3">Uncharacterized protein</fullName>
    </submittedName>
</protein>
<feature type="compositionally biased region" description="Basic and acidic residues" evidence="2">
    <location>
        <begin position="558"/>
        <end position="570"/>
    </location>
</feature>
<reference evidence="3 4" key="1">
    <citation type="submission" date="2017-12" db="EMBL/GenBank/DDBJ databases">
        <title>Comparative genomics of Botrytis spp.</title>
        <authorList>
            <person name="Valero-Jimenez C.A."/>
            <person name="Tapia P."/>
            <person name="Veloso J."/>
            <person name="Silva-Moreno E."/>
            <person name="Staats M."/>
            <person name="Valdes J.H."/>
            <person name="Van Kan J.A.L."/>
        </authorList>
    </citation>
    <scope>NUCLEOTIDE SEQUENCE [LARGE SCALE GENOMIC DNA]</scope>
    <source>
        <strain evidence="3 4">MUCL435</strain>
    </source>
</reference>
<accession>A0A4S8QZM6</accession>
<organism evidence="3 4">
    <name type="scientific">Botrytis galanthina</name>
    <dbReference type="NCBI Taxonomy" id="278940"/>
    <lineage>
        <taxon>Eukaryota</taxon>
        <taxon>Fungi</taxon>
        <taxon>Dikarya</taxon>
        <taxon>Ascomycota</taxon>
        <taxon>Pezizomycotina</taxon>
        <taxon>Leotiomycetes</taxon>
        <taxon>Helotiales</taxon>
        <taxon>Sclerotiniaceae</taxon>
        <taxon>Botrytis</taxon>
    </lineage>
</organism>
<feature type="region of interest" description="Disordered" evidence="2">
    <location>
        <begin position="366"/>
        <end position="688"/>
    </location>
</feature>
<evidence type="ECO:0000313" key="3">
    <source>
        <dbReference type="EMBL" id="THV50061.1"/>
    </source>
</evidence>
<dbReference type="EMBL" id="PQXL01000166">
    <property type="protein sequence ID" value="THV50061.1"/>
    <property type="molecule type" value="Genomic_DNA"/>
</dbReference>
<dbReference type="AlphaFoldDB" id="A0A4S8QZM6"/>
<feature type="region of interest" description="Disordered" evidence="2">
    <location>
        <begin position="1"/>
        <end position="156"/>
    </location>
</feature>
<feature type="compositionally biased region" description="Polar residues" evidence="2">
    <location>
        <begin position="661"/>
        <end position="679"/>
    </location>
</feature>
<feature type="coiled-coil region" evidence="1">
    <location>
        <begin position="733"/>
        <end position="766"/>
    </location>
</feature>
<evidence type="ECO:0000256" key="1">
    <source>
        <dbReference type="SAM" id="Coils"/>
    </source>
</evidence>
<sequence length="771" mass="87626">MEQHRSTNSFGKRDNDDPPREEKYLLRQEREEREASQAWTRDSDVYPSRYFRDPQGRKVDRYRPNYRSKYRQNNPYFPRVPRRNHAPRQPSRLGPGTRETTTQRSENTRFDTAMTSLSGAAESTDTSQEFESAVSHPVEAAPSPEREAPPPSRAEDEYELLSEHDGGRIRRFTKHMCEVITESIAESSGDDYLSAVEILKRACVNVGLKTGATLEVHDCWMYWRKKVMQSNIALQWPDNLDDVDKEVEQYRQFKNTKSDSTKAAYVARLATIPATAESSATAETTETVAAPEPARATTYWTRDEQNFLFELVTERQNQQPPMEPRRFWALIGVAMRKRGYTRKFAEYREWFERHGHRYVNHNETVHNSRSGNRRAGAGRMRTGVMTPEDSPVGDTRRRGRGGSQPNRGRMRSNVSLAQRSPRIPKTPRPVKPRRASMFLRDENSWAGGYRNKDRTAKNAEEFPLQLITPSTGERFEPFTTEPRKVYDPPPSPAASPPGSPLFVTGDEPQIERDLVSSDRNSTTSRLSPTPALTDDQSMMPDETTTPVGALESGETMTSDERIGSGERMPEEVNETSSRQPNETEDAEDGTQWAGDLWGFATPPTMRPSRTDDMAQMDNQIDFSSSHISASTDSSDLSTATPPTFDDSLTSNETIEEIPLSQPVSTNDIESGNNHSSESEAQLLREQQEQTDLEIANLRANYLRVKEAREDDRKKLDDTAEELDIMILRRAEQLESQTANLAEMQRIEAELEKKSKAKQALSDALEQLEFYA</sequence>
<feature type="compositionally biased region" description="Basic and acidic residues" evidence="2">
    <location>
        <begin position="1"/>
        <end position="35"/>
    </location>
</feature>
<feature type="compositionally biased region" description="Polar residues" evidence="2">
    <location>
        <begin position="517"/>
        <end position="527"/>
    </location>
</feature>
<feature type="compositionally biased region" description="Low complexity" evidence="2">
    <location>
        <begin position="623"/>
        <end position="643"/>
    </location>
</feature>
<evidence type="ECO:0000256" key="2">
    <source>
        <dbReference type="SAM" id="MobiDB-lite"/>
    </source>
</evidence>
<feature type="compositionally biased region" description="Basic and acidic residues" evidence="2">
    <location>
        <begin position="473"/>
        <end position="486"/>
    </location>
</feature>